<dbReference type="OrthoDB" id="3269456at2759"/>
<protein>
    <submittedName>
        <fullName evidence="1">Uncharacterized protein</fullName>
    </submittedName>
</protein>
<keyword evidence="2" id="KW-1185">Reference proteome</keyword>
<dbReference type="EMBL" id="NHTK01004944">
    <property type="protein sequence ID" value="PPQ84069.1"/>
    <property type="molecule type" value="Genomic_DNA"/>
</dbReference>
<organism evidence="1 2">
    <name type="scientific">Panaeolus cyanescens</name>
    <dbReference type="NCBI Taxonomy" id="181874"/>
    <lineage>
        <taxon>Eukaryota</taxon>
        <taxon>Fungi</taxon>
        <taxon>Dikarya</taxon>
        <taxon>Basidiomycota</taxon>
        <taxon>Agaricomycotina</taxon>
        <taxon>Agaricomycetes</taxon>
        <taxon>Agaricomycetidae</taxon>
        <taxon>Agaricales</taxon>
        <taxon>Agaricineae</taxon>
        <taxon>Galeropsidaceae</taxon>
        <taxon>Panaeolus</taxon>
    </lineage>
</organism>
<evidence type="ECO:0000313" key="1">
    <source>
        <dbReference type="EMBL" id="PPQ84069.1"/>
    </source>
</evidence>
<dbReference type="AlphaFoldDB" id="A0A409X039"/>
<accession>A0A409X039</accession>
<gene>
    <name evidence="1" type="ORF">CVT24_002427</name>
</gene>
<sequence>MTKTDPTGDYKFEKASPTIFNEGDLVEVQVSFAMLPLKDKKAKLSLILRSISMLDNKFRQEATVRRFQQKKKITAGSAIVVKRKVGYHDEHVSTARAKMELSMEIDDEKEE</sequence>
<dbReference type="Proteomes" id="UP000284842">
    <property type="component" value="Unassembled WGS sequence"/>
</dbReference>
<comment type="caution">
    <text evidence="1">The sequence shown here is derived from an EMBL/GenBank/DDBJ whole genome shotgun (WGS) entry which is preliminary data.</text>
</comment>
<name>A0A409X039_9AGAR</name>
<proteinExistence type="predicted"/>
<evidence type="ECO:0000313" key="2">
    <source>
        <dbReference type="Proteomes" id="UP000284842"/>
    </source>
</evidence>
<reference evidence="1 2" key="1">
    <citation type="journal article" date="2018" name="Evol. Lett.">
        <title>Horizontal gene cluster transfer increased hallucinogenic mushroom diversity.</title>
        <authorList>
            <person name="Reynolds H.T."/>
            <person name="Vijayakumar V."/>
            <person name="Gluck-Thaler E."/>
            <person name="Korotkin H.B."/>
            <person name="Matheny P.B."/>
            <person name="Slot J.C."/>
        </authorList>
    </citation>
    <scope>NUCLEOTIDE SEQUENCE [LARGE SCALE GENOMIC DNA]</scope>
    <source>
        <strain evidence="1 2">2629</strain>
    </source>
</reference>
<dbReference type="InParanoid" id="A0A409X039"/>